<dbReference type="AlphaFoldDB" id="A0A7S0Z866"/>
<feature type="compositionally biased region" description="Basic and acidic residues" evidence="1">
    <location>
        <begin position="259"/>
        <end position="317"/>
    </location>
</feature>
<feature type="region of interest" description="Disordered" evidence="1">
    <location>
        <begin position="160"/>
        <end position="213"/>
    </location>
</feature>
<evidence type="ECO:0000313" key="2">
    <source>
        <dbReference type="EMBL" id="CAD8813731.1"/>
    </source>
</evidence>
<name>A0A7S0Z866_9CHLO</name>
<sequence length="333" mass="35692">MTTHDARALEHTLSEPWGAVAASAALDDDLVKSLVTRFAIMTASARRGAVYAGASTRRAVPFARALAAAGADDSDEWVRAISCAVRGAAEGDNRFDLDGLRASVPAVSQAVTSIREAIHDAEKAKGATTYRPKEEMYLPARYDAGANAAATTHGHFTLRERRQPRKKATVARAGQSSFDAAPSKAGDASGGRTSTSSMFVPARKPTGGASFLRDTGRVGSFNAARSGASVRAGGGMPRPGSKTMVIDVTEAAELGKSARSREQEAKEKRIQKLMEEREARKQQEENRKRQRDEEIAAKKKAYKAEIEAKRARKERDSACVATPSPTDEPTMWG</sequence>
<organism evidence="2">
    <name type="scientific">Ostreococcus mediterraneus</name>
    <dbReference type="NCBI Taxonomy" id="1486918"/>
    <lineage>
        <taxon>Eukaryota</taxon>
        <taxon>Viridiplantae</taxon>
        <taxon>Chlorophyta</taxon>
        <taxon>Mamiellophyceae</taxon>
        <taxon>Mamiellales</taxon>
        <taxon>Bathycoccaceae</taxon>
        <taxon>Ostreococcus</taxon>
    </lineage>
</organism>
<reference evidence="2" key="1">
    <citation type="submission" date="2021-01" db="EMBL/GenBank/DDBJ databases">
        <authorList>
            <person name="Corre E."/>
            <person name="Pelletier E."/>
            <person name="Niang G."/>
            <person name="Scheremetjew M."/>
            <person name="Finn R."/>
            <person name="Kale V."/>
            <person name="Holt S."/>
            <person name="Cochrane G."/>
            <person name="Meng A."/>
            <person name="Brown T."/>
            <person name="Cohen L."/>
        </authorList>
    </citation>
    <scope>NUCLEOTIDE SEQUENCE</scope>
    <source>
        <strain evidence="2">Clade-D-RCC1621</strain>
    </source>
</reference>
<gene>
    <name evidence="2" type="ORF">OMED0930_LOCUS4848</name>
</gene>
<evidence type="ECO:0000256" key="1">
    <source>
        <dbReference type="SAM" id="MobiDB-lite"/>
    </source>
</evidence>
<dbReference type="EMBL" id="HBFO01006925">
    <property type="protein sequence ID" value="CAD8813731.1"/>
    <property type="molecule type" value="Transcribed_RNA"/>
</dbReference>
<dbReference type="CDD" id="cd22249">
    <property type="entry name" value="UDM1_RNF168_RNF169-like"/>
    <property type="match status" value="1"/>
</dbReference>
<proteinExistence type="predicted"/>
<accession>A0A7S0Z866</accession>
<feature type="region of interest" description="Disordered" evidence="1">
    <location>
        <begin position="254"/>
        <end position="333"/>
    </location>
</feature>
<protein>
    <submittedName>
        <fullName evidence="2">Uncharacterized protein</fullName>
    </submittedName>
</protein>